<dbReference type="PANTHER" id="PTHR10622:SF10">
    <property type="entry name" value="HET DOMAIN-CONTAINING PROTEIN"/>
    <property type="match status" value="1"/>
</dbReference>
<proteinExistence type="predicted"/>
<dbReference type="RefSeq" id="XP_024730789.1">
    <property type="nucleotide sequence ID" value="XM_024877261.1"/>
</dbReference>
<keyword evidence="4" id="KW-1185">Reference proteome</keyword>
<evidence type="ECO:0000313" key="3">
    <source>
        <dbReference type="EMBL" id="PMD53885.1"/>
    </source>
</evidence>
<sequence>MRLLRAETIELVQFTPNQIPPYAILSHTWSSNLDDEVLFADIGKEEAKRKPAYQLKVAPACFKALKHGFNYVWIDTCCIDKSSSAELQEAINSMFKWYMHSSICFVYLEDVPSKTDEATDSEIFEDLIIESRWFTRGWTLQELVAPCNLIFYSKSWDDLGTRASLASSISKKTKIDKWILDNTRPDANRVHSRSVANRMSWAVFRETTRPEDIAYCLMGIFDVNMPLLYGEGNEKAFHRLQEEIFKNSDDQSLLAWTALPSDNVRTKGLRCPGAKHRIELRGPLAKHPNEFRNASHIVPLPGVPDTYFLTSSGLRIELLVVPSNCLPFQPGVWGVLRCHYEKDFTGPLAIPLEPQPWQGNQVYARRLADLITIDRSKLTNLDIFQNGPFVSQRQAHPQKQAIIIHRNPRRLNAECEHLHLESWPTECTLIRAIPEKLWNPLSRIMITDNYAVTRVFVFEHVDYSPPFVVVFKSSFRDDEPNLRKIRIFKMDSDIISSLRLLGDGHLDAEHLDLEPWTNIQLSEDDCKDQVDTMWWFRSKGLQPGVRAALREGHIMGEPFFMLNIGMTTSPPAPFNDFIESS</sequence>
<dbReference type="Pfam" id="PF26640">
    <property type="entry name" value="DUF8212"/>
    <property type="match status" value="1"/>
</dbReference>
<gene>
    <name evidence="3" type="ORF">K444DRAFT_570365</name>
</gene>
<accession>A0A2J6SSX3</accession>
<dbReference type="OrthoDB" id="10329244at2759"/>
<feature type="domain" description="Heterokaryon incompatibility" evidence="1">
    <location>
        <begin position="22"/>
        <end position="115"/>
    </location>
</feature>
<dbReference type="STRING" id="1095630.A0A2J6SSX3"/>
<evidence type="ECO:0000259" key="2">
    <source>
        <dbReference type="Pfam" id="PF26640"/>
    </source>
</evidence>
<dbReference type="InterPro" id="IPR058525">
    <property type="entry name" value="DUF8212"/>
</dbReference>
<name>A0A2J6SSX3_9HELO</name>
<evidence type="ECO:0000259" key="1">
    <source>
        <dbReference type="Pfam" id="PF06985"/>
    </source>
</evidence>
<evidence type="ECO:0000313" key="4">
    <source>
        <dbReference type="Proteomes" id="UP000235371"/>
    </source>
</evidence>
<dbReference type="Pfam" id="PF06985">
    <property type="entry name" value="HET"/>
    <property type="match status" value="1"/>
</dbReference>
<dbReference type="InParanoid" id="A0A2J6SSX3"/>
<reference evidence="3 4" key="1">
    <citation type="submission" date="2016-04" db="EMBL/GenBank/DDBJ databases">
        <title>A degradative enzymes factory behind the ericoid mycorrhizal symbiosis.</title>
        <authorList>
            <consortium name="DOE Joint Genome Institute"/>
            <person name="Martino E."/>
            <person name="Morin E."/>
            <person name="Grelet G."/>
            <person name="Kuo A."/>
            <person name="Kohler A."/>
            <person name="Daghino S."/>
            <person name="Barry K."/>
            <person name="Choi C."/>
            <person name="Cichocki N."/>
            <person name="Clum A."/>
            <person name="Copeland A."/>
            <person name="Hainaut M."/>
            <person name="Haridas S."/>
            <person name="Labutti K."/>
            <person name="Lindquist E."/>
            <person name="Lipzen A."/>
            <person name="Khouja H.-R."/>
            <person name="Murat C."/>
            <person name="Ohm R."/>
            <person name="Olson A."/>
            <person name="Spatafora J."/>
            <person name="Veneault-Fourrey C."/>
            <person name="Henrissat B."/>
            <person name="Grigoriev I."/>
            <person name="Martin F."/>
            <person name="Perotto S."/>
        </authorList>
    </citation>
    <scope>NUCLEOTIDE SEQUENCE [LARGE SCALE GENOMIC DNA]</scope>
    <source>
        <strain evidence="3 4">E</strain>
    </source>
</reference>
<dbReference type="EMBL" id="KZ613866">
    <property type="protein sequence ID" value="PMD53885.1"/>
    <property type="molecule type" value="Genomic_DNA"/>
</dbReference>
<protein>
    <submittedName>
        <fullName evidence="3">HET-domain-containing protein</fullName>
    </submittedName>
</protein>
<dbReference type="AlphaFoldDB" id="A0A2J6SSX3"/>
<organism evidence="3 4">
    <name type="scientific">Hyaloscypha bicolor E</name>
    <dbReference type="NCBI Taxonomy" id="1095630"/>
    <lineage>
        <taxon>Eukaryota</taxon>
        <taxon>Fungi</taxon>
        <taxon>Dikarya</taxon>
        <taxon>Ascomycota</taxon>
        <taxon>Pezizomycotina</taxon>
        <taxon>Leotiomycetes</taxon>
        <taxon>Helotiales</taxon>
        <taxon>Hyaloscyphaceae</taxon>
        <taxon>Hyaloscypha</taxon>
        <taxon>Hyaloscypha bicolor</taxon>
    </lineage>
</organism>
<dbReference type="InterPro" id="IPR010730">
    <property type="entry name" value="HET"/>
</dbReference>
<dbReference type="PANTHER" id="PTHR10622">
    <property type="entry name" value="HET DOMAIN-CONTAINING PROTEIN"/>
    <property type="match status" value="1"/>
</dbReference>
<dbReference type="GeneID" id="36585338"/>
<dbReference type="Proteomes" id="UP000235371">
    <property type="component" value="Unassembled WGS sequence"/>
</dbReference>
<feature type="domain" description="DUF8212" evidence="2">
    <location>
        <begin position="235"/>
        <end position="301"/>
    </location>
</feature>